<name>A0ABN3GM59_9ACTN</name>
<proteinExistence type="predicted"/>
<sequence length="306" mass="32349">MIGGMAQRWPEVLSLLAGAAGRAGGPARIVVDGPDPSVVAETTARLASALRTRPSAPDTITIDGSGTPVELTIWLRTSRTSPTADSADIVVDVHDRDWPVVRHVNPALLDHASWYLRESRAFFGIRAATWDAKFGDDAPAYAAAVRRAAIPPGSTVLDVGCGTGRALLPLREAVGPTGRVLGLDHTPQMLEVARKHGEPLLMADARRLPFAASTLDAVFAAGLIMHLPSAADGLRELARATAEAGRLILFHPTGRAALAARHGRTLHPDDPLSRHRLEALCAATGWALTDYDDGGAVFFALARRTG</sequence>
<evidence type="ECO:0000313" key="2">
    <source>
        <dbReference type="EMBL" id="GAA2355227.1"/>
    </source>
</evidence>
<accession>A0ABN3GM59</accession>
<evidence type="ECO:0000313" key="3">
    <source>
        <dbReference type="Proteomes" id="UP001501444"/>
    </source>
</evidence>
<feature type="domain" description="Methyltransferase type 11" evidence="1">
    <location>
        <begin position="157"/>
        <end position="249"/>
    </location>
</feature>
<dbReference type="EMBL" id="BAAARV010000034">
    <property type="protein sequence ID" value="GAA2355227.1"/>
    <property type="molecule type" value="Genomic_DNA"/>
</dbReference>
<dbReference type="InterPro" id="IPR013216">
    <property type="entry name" value="Methyltransf_11"/>
</dbReference>
<organism evidence="2 3">
    <name type="scientific">Dactylosporangium salmoneum</name>
    <dbReference type="NCBI Taxonomy" id="53361"/>
    <lineage>
        <taxon>Bacteria</taxon>
        <taxon>Bacillati</taxon>
        <taxon>Actinomycetota</taxon>
        <taxon>Actinomycetes</taxon>
        <taxon>Micromonosporales</taxon>
        <taxon>Micromonosporaceae</taxon>
        <taxon>Dactylosporangium</taxon>
    </lineage>
</organism>
<dbReference type="Proteomes" id="UP001501444">
    <property type="component" value="Unassembled WGS sequence"/>
</dbReference>
<dbReference type="CDD" id="cd02440">
    <property type="entry name" value="AdoMet_MTases"/>
    <property type="match status" value="1"/>
</dbReference>
<dbReference type="SUPFAM" id="SSF53335">
    <property type="entry name" value="S-adenosyl-L-methionine-dependent methyltransferases"/>
    <property type="match status" value="1"/>
</dbReference>
<dbReference type="PANTHER" id="PTHR43591">
    <property type="entry name" value="METHYLTRANSFERASE"/>
    <property type="match status" value="1"/>
</dbReference>
<reference evidence="2 3" key="1">
    <citation type="journal article" date="2019" name="Int. J. Syst. Evol. Microbiol.">
        <title>The Global Catalogue of Microorganisms (GCM) 10K type strain sequencing project: providing services to taxonomists for standard genome sequencing and annotation.</title>
        <authorList>
            <consortium name="The Broad Institute Genomics Platform"/>
            <consortium name="The Broad Institute Genome Sequencing Center for Infectious Disease"/>
            <person name="Wu L."/>
            <person name="Ma J."/>
        </authorList>
    </citation>
    <scope>NUCLEOTIDE SEQUENCE [LARGE SCALE GENOMIC DNA]</scope>
    <source>
        <strain evidence="2 3">JCM 3272</strain>
    </source>
</reference>
<evidence type="ECO:0000259" key="1">
    <source>
        <dbReference type="Pfam" id="PF08241"/>
    </source>
</evidence>
<dbReference type="Gene3D" id="3.40.50.150">
    <property type="entry name" value="Vaccinia Virus protein VP39"/>
    <property type="match status" value="1"/>
</dbReference>
<dbReference type="PANTHER" id="PTHR43591:SF24">
    <property type="entry name" value="2-METHOXY-6-POLYPRENYL-1,4-BENZOQUINOL METHYLASE, MITOCHONDRIAL"/>
    <property type="match status" value="1"/>
</dbReference>
<keyword evidence="3" id="KW-1185">Reference proteome</keyword>
<protein>
    <recommendedName>
        <fullName evidence="1">Methyltransferase type 11 domain-containing protein</fullName>
    </recommendedName>
</protein>
<gene>
    <name evidence="2" type="ORF">GCM10010170_047530</name>
</gene>
<dbReference type="InterPro" id="IPR029063">
    <property type="entry name" value="SAM-dependent_MTases_sf"/>
</dbReference>
<comment type="caution">
    <text evidence="2">The sequence shown here is derived from an EMBL/GenBank/DDBJ whole genome shotgun (WGS) entry which is preliminary data.</text>
</comment>
<dbReference type="Pfam" id="PF08241">
    <property type="entry name" value="Methyltransf_11"/>
    <property type="match status" value="1"/>
</dbReference>